<evidence type="ECO:0000313" key="3">
    <source>
        <dbReference type="Proteomes" id="UP000270216"/>
    </source>
</evidence>
<dbReference type="Proteomes" id="UP000270216">
    <property type="component" value="Unassembled WGS sequence"/>
</dbReference>
<accession>A0A0B5FFL3</accession>
<dbReference type="SUPFAM" id="SSF160272">
    <property type="entry name" value="Shew3726-like"/>
    <property type="match status" value="1"/>
</dbReference>
<dbReference type="InterPro" id="IPR036692">
    <property type="entry name" value="Shew3726-like_sf"/>
</dbReference>
<dbReference type="OrthoDB" id="8943117at2"/>
<name>A0A0B5FFL3_9BURK</name>
<dbReference type="InterPro" id="IPR009962">
    <property type="entry name" value="DUF1488"/>
</dbReference>
<evidence type="ECO:0000313" key="1">
    <source>
        <dbReference type="EMBL" id="RSK86963.1"/>
    </source>
</evidence>
<organism evidence="2 4">
    <name type="scientific">Pandoraea apista</name>
    <dbReference type="NCBI Taxonomy" id="93218"/>
    <lineage>
        <taxon>Bacteria</taxon>
        <taxon>Pseudomonadati</taxon>
        <taxon>Pseudomonadota</taxon>
        <taxon>Betaproteobacteria</taxon>
        <taxon>Burkholderiales</taxon>
        <taxon>Burkholderiaceae</taxon>
        <taxon>Pandoraea</taxon>
    </lineage>
</organism>
<evidence type="ECO:0000313" key="4">
    <source>
        <dbReference type="Proteomes" id="UP000364291"/>
    </source>
</evidence>
<reference evidence="2 4" key="2">
    <citation type="submission" date="2019-08" db="EMBL/GenBank/DDBJ databases">
        <authorList>
            <person name="Peeters C."/>
        </authorList>
    </citation>
    <scope>NUCLEOTIDE SEQUENCE [LARGE SCALE GENOMIC DNA]</scope>
    <source>
        <strain evidence="2 4">LMG 18089</strain>
    </source>
</reference>
<dbReference type="Proteomes" id="UP000364291">
    <property type="component" value="Unassembled WGS sequence"/>
</dbReference>
<dbReference type="GeneID" id="47014422"/>
<dbReference type="EMBL" id="RWHX01000001">
    <property type="protein sequence ID" value="RSK86963.1"/>
    <property type="molecule type" value="Genomic_DNA"/>
</dbReference>
<dbReference type="EMBL" id="CABPSX010000002">
    <property type="protein sequence ID" value="VVG70722.1"/>
    <property type="molecule type" value="Genomic_DNA"/>
</dbReference>
<reference evidence="1 3" key="1">
    <citation type="submission" date="2018-12" db="EMBL/GenBank/DDBJ databases">
        <title>Whole genome sequence of a Pandoraea apista isolate from a patient with cystic fibrosis.</title>
        <authorList>
            <person name="Kenna D.T."/>
            <person name="Turton J.F."/>
        </authorList>
    </citation>
    <scope>NUCLEOTIDE SEQUENCE [LARGE SCALE GENOMIC DNA]</scope>
    <source>
        <strain evidence="1 3">Pa13324</strain>
    </source>
</reference>
<evidence type="ECO:0000313" key="2">
    <source>
        <dbReference type="EMBL" id="VVG70722.1"/>
    </source>
</evidence>
<keyword evidence="3" id="KW-1185">Reference proteome</keyword>
<sequence>MSSFLHGGIGLGNDGEFVRFYVNVDGSVFNCQIGRAALNRLAKADARGEALFDQFMDAEDEIVDLATRAIANGARTEPIVVDVP</sequence>
<proteinExistence type="predicted"/>
<dbReference type="RefSeq" id="WP_042115579.1">
    <property type="nucleotide sequence ID" value="NZ_CABPSX010000002.1"/>
</dbReference>
<gene>
    <name evidence="1" type="ORF">EJE83_00225</name>
    <name evidence="2" type="ORF">PAP18089_01686</name>
</gene>
<dbReference type="KEGG" id="papi:SG18_17575"/>
<protein>
    <submittedName>
        <fullName evidence="1">DUF1488 family protein</fullName>
    </submittedName>
</protein>
<dbReference type="Pfam" id="PF07369">
    <property type="entry name" value="DUF1488"/>
    <property type="match status" value="1"/>
</dbReference>
<dbReference type="AlphaFoldDB" id="A0A0B5FFL3"/>